<name>A0A2X5NGE8_9GAMM</name>
<dbReference type="EMBL" id="LS483499">
    <property type="protein sequence ID" value="SQK72539.1"/>
    <property type="molecule type" value="Genomic_DNA"/>
</dbReference>
<evidence type="ECO:0000313" key="2">
    <source>
        <dbReference type="Proteomes" id="UP000248758"/>
    </source>
</evidence>
<gene>
    <name evidence="1" type="ORF">NCTC11468_00746</name>
</gene>
<dbReference type="Gene3D" id="3.30.110.170">
    <property type="entry name" value="Protein of unknown function (DUF541), domain 1"/>
    <property type="match status" value="1"/>
</dbReference>
<accession>A0A2X5NGE8</accession>
<dbReference type="InterPro" id="IPR007497">
    <property type="entry name" value="SIMPL/DUF541"/>
</dbReference>
<sequence>MTVTVRQIDKLNTLLDGALKAGLNEIRSVSPGVSQPQRYQQQARDEAIKDAISQASALAKGFNTRLGPVWSIQYHTEDTSARPVMRMYSLAKANADTTPQQTYEQQSISFDDNVNVVFELFPPSKPAVTPVAEPENQP</sequence>
<protein>
    <submittedName>
        <fullName evidence="1">Oxidative stress defense protein</fullName>
    </submittedName>
</protein>
<dbReference type="Proteomes" id="UP000248758">
    <property type="component" value="Chromosome 1"/>
</dbReference>
<dbReference type="PANTHER" id="PTHR34387">
    <property type="entry name" value="SLR1258 PROTEIN"/>
    <property type="match status" value="1"/>
</dbReference>
<dbReference type="Pfam" id="PF04402">
    <property type="entry name" value="SIMPL"/>
    <property type="match status" value="1"/>
</dbReference>
<dbReference type="KEGG" id="tpty:NCTC11468_00746"/>
<dbReference type="GO" id="GO:0006974">
    <property type="term" value="P:DNA damage response"/>
    <property type="evidence" value="ECO:0007669"/>
    <property type="project" value="TreeGrafter"/>
</dbReference>
<dbReference type="InterPro" id="IPR052022">
    <property type="entry name" value="26kDa_periplasmic_antigen"/>
</dbReference>
<evidence type="ECO:0000313" key="1">
    <source>
        <dbReference type="EMBL" id="SQK72539.1"/>
    </source>
</evidence>
<dbReference type="AlphaFoldDB" id="A0A2X5NGE8"/>
<reference evidence="1 2" key="1">
    <citation type="submission" date="2018-06" db="EMBL/GenBank/DDBJ databases">
        <authorList>
            <consortium name="Pathogen Informatics"/>
            <person name="Doyle S."/>
        </authorList>
    </citation>
    <scope>NUCLEOTIDE SEQUENCE [LARGE SCALE GENOMIC DNA]</scope>
    <source>
        <strain evidence="1 2">NCTC11468</strain>
    </source>
</reference>
<proteinExistence type="predicted"/>
<organism evidence="1 2">
    <name type="scientific">Tatumella ptyseos</name>
    <dbReference type="NCBI Taxonomy" id="82987"/>
    <lineage>
        <taxon>Bacteria</taxon>
        <taxon>Pseudomonadati</taxon>
        <taxon>Pseudomonadota</taxon>
        <taxon>Gammaproteobacteria</taxon>
        <taxon>Enterobacterales</taxon>
        <taxon>Erwiniaceae</taxon>
        <taxon>Tatumella</taxon>
    </lineage>
</organism>
<dbReference type="PANTHER" id="PTHR34387:SF1">
    <property type="entry name" value="PERIPLASMIC IMMUNOGENIC PROTEIN"/>
    <property type="match status" value="1"/>
</dbReference>